<evidence type="ECO:0000313" key="3">
    <source>
        <dbReference type="Proteomes" id="UP001202328"/>
    </source>
</evidence>
<sequence length="156" mass="17378">MVLLKLRVLLKARSCVFLRLMEEEGNIGLVFFIDSTSQKFLRSSDLTSQSGSMLLSAALLVLLGFAPPASLTAESSITVRGIMRAVLKEDMILRRNVLLLVNLLEEFLYPTSVPLGLDLKDISLEGTLTTEIHNFVYTKSIILRINSFSGIIPYRD</sequence>
<dbReference type="EMBL" id="JAJJMB010004025">
    <property type="protein sequence ID" value="KAI3944672.1"/>
    <property type="molecule type" value="Genomic_DNA"/>
</dbReference>
<comment type="caution">
    <text evidence="2">The sequence shown here is derived from an EMBL/GenBank/DDBJ whole genome shotgun (WGS) entry which is preliminary data.</text>
</comment>
<evidence type="ECO:0000313" key="2">
    <source>
        <dbReference type="EMBL" id="KAI3944672.1"/>
    </source>
</evidence>
<dbReference type="Proteomes" id="UP001202328">
    <property type="component" value="Unassembled WGS sequence"/>
</dbReference>
<accession>A0AAD4TA07</accession>
<feature type="domain" description="DUF7794" evidence="1">
    <location>
        <begin position="28"/>
        <end position="79"/>
    </location>
</feature>
<name>A0AAD4TA07_9MAGN</name>
<reference evidence="2" key="1">
    <citation type="submission" date="2022-04" db="EMBL/GenBank/DDBJ databases">
        <title>A functionally conserved STORR gene fusion in Papaver species that diverged 16.8 million years ago.</title>
        <authorList>
            <person name="Catania T."/>
        </authorList>
    </citation>
    <scope>NUCLEOTIDE SEQUENCE</scope>
    <source>
        <strain evidence="2">S-188037</strain>
    </source>
</reference>
<protein>
    <recommendedName>
        <fullName evidence="1">DUF7794 domain-containing protein</fullName>
    </recommendedName>
</protein>
<gene>
    <name evidence="2" type="ORF">MKW98_021130</name>
</gene>
<dbReference type="AlphaFoldDB" id="A0AAD4TA07"/>
<organism evidence="2 3">
    <name type="scientific">Papaver atlanticum</name>
    <dbReference type="NCBI Taxonomy" id="357466"/>
    <lineage>
        <taxon>Eukaryota</taxon>
        <taxon>Viridiplantae</taxon>
        <taxon>Streptophyta</taxon>
        <taxon>Embryophyta</taxon>
        <taxon>Tracheophyta</taxon>
        <taxon>Spermatophyta</taxon>
        <taxon>Magnoliopsida</taxon>
        <taxon>Ranunculales</taxon>
        <taxon>Papaveraceae</taxon>
        <taxon>Papaveroideae</taxon>
        <taxon>Papaver</taxon>
    </lineage>
</organism>
<proteinExistence type="predicted"/>
<keyword evidence="3" id="KW-1185">Reference proteome</keyword>
<dbReference type="InterPro" id="IPR056696">
    <property type="entry name" value="DUF7794"/>
</dbReference>
<evidence type="ECO:0000259" key="1">
    <source>
        <dbReference type="Pfam" id="PF25070"/>
    </source>
</evidence>
<dbReference type="Pfam" id="PF25070">
    <property type="entry name" value="DUF7794"/>
    <property type="match status" value="1"/>
</dbReference>